<dbReference type="SFLD" id="SFLDG00180">
    <property type="entry name" value="muconate_cycloisomerase"/>
    <property type="match status" value="1"/>
</dbReference>
<keyword evidence="4 5" id="KW-0413">Isomerase</keyword>
<dbReference type="EC" id="5.1.1.-" evidence="5"/>
<evidence type="ECO:0000313" key="8">
    <source>
        <dbReference type="Proteomes" id="UP001497512"/>
    </source>
</evidence>
<evidence type="ECO:0000259" key="6">
    <source>
        <dbReference type="SMART" id="SM00922"/>
    </source>
</evidence>
<dbReference type="InterPro" id="IPR013342">
    <property type="entry name" value="Mandelate_racemase_C"/>
</dbReference>
<dbReference type="InterPro" id="IPR034603">
    <property type="entry name" value="Dipeptide_epimerase"/>
</dbReference>
<dbReference type="Gene3D" id="3.20.20.120">
    <property type="entry name" value="Enolase-like C-terminal domain"/>
    <property type="match status" value="1"/>
</dbReference>
<dbReference type="SUPFAM" id="SSF54826">
    <property type="entry name" value="Enolase N-terminal domain-like"/>
    <property type="match status" value="1"/>
</dbReference>
<reference evidence="7" key="1">
    <citation type="submission" date="2024-02" db="EMBL/GenBank/DDBJ databases">
        <authorList>
            <consortium name="ELIXIR-Norway"/>
            <consortium name="Elixir Norway"/>
        </authorList>
    </citation>
    <scope>NUCLEOTIDE SEQUENCE</scope>
</reference>
<dbReference type="Gene3D" id="3.30.390.10">
    <property type="entry name" value="Enolase-like, N-terminal domain"/>
    <property type="match status" value="1"/>
</dbReference>
<dbReference type="SFLD" id="SFLDS00001">
    <property type="entry name" value="Enolase"/>
    <property type="match status" value="1"/>
</dbReference>
<evidence type="ECO:0000256" key="2">
    <source>
        <dbReference type="ARBA" id="ARBA00022723"/>
    </source>
</evidence>
<dbReference type="InterPro" id="IPR029065">
    <property type="entry name" value="Enolase_C-like"/>
</dbReference>
<name>A0ABP0TNU6_9BRYO</name>
<evidence type="ECO:0000256" key="4">
    <source>
        <dbReference type="ARBA" id="ARBA00023235"/>
    </source>
</evidence>
<dbReference type="EMBL" id="OZ019905">
    <property type="protein sequence ID" value="CAK9201344.1"/>
    <property type="molecule type" value="Genomic_DNA"/>
</dbReference>
<gene>
    <name evidence="7" type="ORF">CSSPTR1EN2_LOCUS5860</name>
</gene>
<dbReference type="SUPFAM" id="SSF51604">
    <property type="entry name" value="Enolase C-terminal domain-like"/>
    <property type="match status" value="1"/>
</dbReference>
<keyword evidence="3 5" id="KW-0460">Magnesium</keyword>
<evidence type="ECO:0000313" key="7">
    <source>
        <dbReference type="EMBL" id="CAK9201344.1"/>
    </source>
</evidence>
<comment type="similarity">
    <text evidence="1 5">Belongs to the mandelate racemase/muconate lactonizing enzyme family.</text>
</comment>
<dbReference type="PANTHER" id="PTHR48073:SF2">
    <property type="entry name" value="O-SUCCINYLBENZOATE SYNTHASE"/>
    <property type="match status" value="1"/>
</dbReference>
<feature type="domain" description="Mandelate racemase/muconate lactonizing enzyme C-terminal" evidence="6">
    <location>
        <begin position="168"/>
        <end position="266"/>
    </location>
</feature>
<dbReference type="Pfam" id="PF02746">
    <property type="entry name" value="MR_MLE_N"/>
    <property type="match status" value="1"/>
</dbReference>
<dbReference type="SMART" id="SM00922">
    <property type="entry name" value="MR_MLE"/>
    <property type="match status" value="1"/>
</dbReference>
<evidence type="ECO:0000256" key="5">
    <source>
        <dbReference type="RuleBase" id="RU366006"/>
    </source>
</evidence>
<keyword evidence="8" id="KW-1185">Reference proteome</keyword>
<dbReference type="InterPro" id="IPR029017">
    <property type="entry name" value="Enolase-like_N"/>
</dbReference>
<evidence type="ECO:0000256" key="1">
    <source>
        <dbReference type="ARBA" id="ARBA00008031"/>
    </source>
</evidence>
<dbReference type="InterPro" id="IPR013341">
    <property type="entry name" value="Mandelate_racemase_N_dom"/>
</dbReference>
<evidence type="ECO:0000256" key="3">
    <source>
        <dbReference type="ARBA" id="ARBA00022842"/>
    </source>
</evidence>
<protein>
    <recommendedName>
        <fullName evidence="5">Dipeptide epimerase</fullName>
        <ecNumber evidence="5">5.1.1.-</ecNumber>
    </recommendedName>
</protein>
<sequence>MASSTQSSRASIAIAGFQKRLDAAVIRITDAEARVLDVPLTAPFTIASSRLEFVRNVAIRVELEDGSVGWGEAPILPSVTAEDQPTALTKALEACAMLERSTAAMSSLSFLRQVSGLLPGHEFASVRSGMEMAVVDAVAHSLAIPLWQLFGGHGDSIITDITIPICSPGEAGLLATEYAQRGFLTIKTKIGGRNLCDDIAMLNAICNNHPSCSLILDANGGYNADEALDILQQLHEEGLTPALLEQPVKRDDWKGLNHVAKGARDLYGVSIAADESCRSVKDAARIIEEGLVDVVNIKLSKMGVLAALEVVAMVEQAGLQLMIGGMVETRLAMGFAAHMAAGLSCFRFVDLDTPLLLANDPVQGGYHANGPIYSLGTGSGHGGSLLWLAPSDTKSKCVPLQK</sequence>
<organism evidence="7 8">
    <name type="scientific">Sphagnum troendelagicum</name>
    <dbReference type="NCBI Taxonomy" id="128251"/>
    <lineage>
        <taxon>Eukaryota</taxon>
        <taxon>Viridiplantae</taxon>
        <taxon>Streptophyta</taxon>
        <taxon>Embryophyta</taxon>
        <taxon>Bryophyta</taxon>
        <taxon>Sphagnophytina</taxon>
        <taxon>Sphagnopsida</taxon>
        <taxon>Sphagnales</taxon>
        <taxon>Sphagnaceae</taxon>
        <taxon>Sphagnum</taxon>
    </lineage>
</organism>
<dbReference type="Pfam" id="PF13378">
    <property type="entry name" value="MR_MLE_C"/>
    <property type="match status" value="1"/>
</dbReference>
<comment type="cofactor">
    <cofactor evidence="5">
        <name>Mg(2+)</name>
        <dbReference type="ChEBI" id="CHEBI:18420"/>
    </cofactor>
    <text evidence="5">Binds 1 Mg(2+) ion per subunit.</text>
</comment>
<dbReference type="Proteomes" id="UP001497512">
    <property type="component" value="Chromosome 13"/>
</dbReference>
<dbReference type="CDD" id="cd03319">
    <property type="entry name" value="L-Ala-DL-Glu_epimerase"/>
    <property type="match status" value="1"/>
</dbReference>
<proteinExistence type="inferred from homology"/>
<dbReference type="PANTHER" id="PTHR48073">
    <property type="entry name" value="O-SUCCINYLBENZOATE SYNTHASE-RELATED"/>
    <property type="match status" value="1"/>
</dbReference>
<accession>A0ABP0TNU6</accession>
<keyword evidence="2 5" id="KW-0479">Metal-binding</keyword>
<dbReference type="InterPro" id="IPR036849">
    <property type="entry name" value="Enolase-like_C_sf"/>
</dbReference>
<dbReference type="SFLD" id="SFLDF00009">
    <property type="entry name" value="o-succinylbenzoate_synthase"/>
    <property type="match status" value="1"/>
</dbReference>